<reference evidence="2 3" key="1">
    <citation type="journal article" date="2016" name="Nat. Commun.">
        <title>Thousands of microbial genomes shed light on interconnected biogeochemical processes in an aquifer system.</title>
        <authorList>
            <person name="Anantharaman K."/>
            <person name="Brown C.T."/>
            <person name="Hug L.A."/>
            <person name="Sharon I."/>
            <person name="Castelle C.J."/>
            <person name="Probst A.J."/>
            <person name="Thomas B.C."/>
            <person name="Singh A."/>
            <person name="Wilkins M.J."/>
            <person name="Karaoz U."/>
            <person name="Brodie E.L."/>
            <person name="Williams K.H."/>
            <person name="Hubbard S.S."/>
            <person name="Banfield J.F."/>
        </authorList>
    </citation>
    <scope>NUCLEOTIDE SEQUENCE [LARGE SCALE GENOMIC DNA]</scope>
</reference>
<proteinExistence type="predicted"/>
<sequence>MTNAIKIGLLVAIAIVFPLMVGLGTEAFYPSPKMSDECESTMSWQGSKEPSESEQAAVDKCNKDFEKEMQTYNRNIFIPITIIGFVALAAGALFISEAMGPVAPGLVFGGLFTILYSAGRGFTAVDKRWLFLELVVVLIGLILVTRRYLQVTAKESKK</sequence>
<name>A0A1G1WK16_9BACT</name>
<dbReference type="EMBL" id="MHCV01000004">
    <property type="protein sequence ID" value="OGY28042.1"/>
    <property type="molecule type" value="Genomic_DNA"/>
</dbReference>
<dbReference type="Proteomes" id="UP000177900">
    <property type="component" value="Unassembled WGS sequence"/>
</dbReference>
<protein>
    <submittedName>
        <fullName evidence="2">Uncharacterized protein</fullName>
    </submittedName>
</protein>
<feature type="transmembrane region" description="Helical" evidence="1">
    <location>
        <begin position="129"/>
        <end position="149"/>
    </location>
</feature>
<feature type="transmembrane region" description="Helical" evidence="1">
    <location>
        <begin position="102"/>
        <end position="123"/>
    </location>
</feature>
<accession>A0A1G1WK16</accession>
<evidence type="ECO:0000313" key="3">
    <source>
        <dbReference type="Proteomes" id="UP000177900"/>
    </source>
</evidence>
<evidence type="ECO:0000313" key="2">
    <source>
        <dbReference type="EMBL" id="OGY28042.1"/>
    </source>
</evidence>
<gene>
    <name evidence="2" type="ORF">A2864_02165</name>
</gene>
<dbReference type="AlphaFoldDB" id="A0A1G1WK16"/>
<keyword evidence="1" id="KW-0472">Membrane</keyword>
<comment type="caution">
    <text evidence="2">The sequence shown here is derived from an EMBL/GenBank/DDBJ whole genome shotgun (WGS) entry which is preliminary data.</text>
</comment>
<feature type="transmembrane region" description="Helical" evidence="1">
    <location>
        <begin position="7"/>
        <end position="25"/>
    </location>
</feature>
<keyword evidence="1" id="KW-1133">Transmembrane helix</keyword>
<evidence type="ECO:0000256" key="1">
    <source>
        <dbReference type="SAM" id="Phobius"/>
    </source>
</evidence>
<keyword evidence="1" id="KW-0812">Transmembrane</keyword>
<organism evidence="2 3">
    <name type="scientific">Candidatus Woykebacteria bacterium RIFCSPHIGHO2_01_FULL_39_12</name>
    <dbReference type="NCBI Taxonomy" id="1802599"/>
    <lineage>
        <taxon>Bacteria</taxon>
        <taxon>Candidatus Woykeibacteriota</taxon>
    </lineage>
</organism>
<feature type="transmembrane region" description="Helical" evidence="1">
    <location>
        <begin position="76"/>
        <end position="95"/>
    </location>
</feature>